<feature type="transmembrane region" description="Helical" evidence="6">
    <location>
        <begin position="327"/>
        <end position="350"/>
    </location>
</feature>
<feature type="transmembrane region" description="Helical" evidence="6">
    <location>
        <begin position="356"/>
        <end position="376"/>
    </location>
</feature>
<keyword evidence="2" id="KW-1003">Cell membrane</keyword>
<keyword evidence="5 6" id="KW-0472">Membrane</keyword>
<dbReference type="SUPFAM" id="SSF103473">
    <property type="entry name" value="MFS general substrate transporter"/>
    <property type="match status" value="1"/>
</dbReference>
<keyword evidence="4 6" id="KW-1133">Transmembrane helix</keyword>
<feature type="transmembrane region" description="Helical" evidence="6">
    <location>
        <begin position="36"/>
        <end position="61"/>
    </location>
</feature>
<dbReference type="PANTHER" id="PTHR43124">
    <property type="entry name" value="PURINE EFFLUX PUMP PBUE"/>
    <property type="match status" value="1"/>
</dbReference>
<dbReference type="InterPro" id="IPR011701">
    <property type="entry name" value="MFS"/>
</dbReference>
<evidence type="ECO:0000256" key="2">
    <source>
        <dbReference type="ARBA" id="ARBA00022475"/>
    </source>
</evidence>
<protein>
    <submittedName>
        <fullName evidence="8">Inner membrane transport protein YdhP</fullName>
    </submittedName>
</protein>
<dbReference type="InterPro" id="IPR050189">
    <property type="entry name" value="MFS_Efflux_Transporters"/>
</dbReference>
<dbReference type="Pfam" id="PF07690">
    <property type="entry name" value="MFS_1"/>
    <property type="match status" value="1"/>
</dbReference>
<sequence length="396" mass="39177">MNNSRVIVAALCAGVFVVGTSEYLVAGLLPQVGDSLGISVGAAGQVVTAYALGVVIGGPLVAAATARLPRRPLALGLMLLFAAGSAVSAWAPDFAVLLAGRVLSSFSHAAFVASALVTATRVVPPERAGRAIAAVASGFTVATLLGVPIGALLGERAGWRIPFVVLTALALAATAMLAAVLPDQEAPSASLRAETRLLIRGPVLLTVLTTAVGTSGAATVFTYIAPLLTRIAGFSAPAVSALLLAYGGGSFAGNLIAGRLTDRSLGGTIRAVFGGLVGVLAAVPVAVVWQPSAVLLVLLLGLLATATIAPLQGIVLRYAGAAPTLAVAVNVGAFNLGNAMGSAIGGAIVAAGALRWTGFAGALLTLIGLALSYAAVPRSGTADEFLEPAATRPART</sequence>
<dbReference type="GO" id="GO:0005886">
    <property type="term" value="C:plasma membrane"/>
    <property type="evidence" value="ECO:0007669"/>
    <property type="project" value="UniProtKB-SubCell"/>
</dbReference>
<comment type="caution">
    <text evidence="8">The sequence shown here is derived from an EMBL/GenBank/DDBJ whole genome shotgun (WGS) entry which is preliminary data.</text>
</comment>
<reference evidence="8 9" key="1">
    <citation type="submission" date="2019-10" db="EMBL/GenBank/DDBJ databases">
        <title>Nocardia macrotermitis sp. nov. and Nocardia aurantia sp. nov., isolated from the gut of fungus growing-termite Macrotermes natalensis.</title>
        <authorList>
            <person name="Benndorf R."/>
            <person name="Schwitalla J."/>
            <person name="Martin K."/>
            <person name="De Beer W."/>
            <person name="Kaster A.-K."/>
            <person name="Vollmers J."/>
            <person name="Poulsen M."/>
            <person name="Beemelmanns C."/>
        </authorList>
    </citation>
    <scope>NUCLEOTIDE SEQUENCE [LARGE SCALE GENOMIC DNA]</scope>
    <source>
        <strain evidence="8 9">RB56</strain>
    </source>
</reference>
<feature type="transmembrane region" description="Helical" evidence="6">
    <location>
        <begin position="159"/>
        <end position="181"/>
    </location>
</feature>
<evidence type="ECO:0000259" key="7">
    <source>
        <dbReference type="PROSITE" id="PS50850"/>
    </source>
</evidence>
<dbReference type="AlphaFoldDB" id="A0A7K0E0H1"/>
<feature type="transmembrane region" description="Helical" evidence="6">
    <location>
        <begin position="131"/>
        <end position="153"/>
    </location>
</feature>
<evidence type="ECO:0000313" key="8">
    <source>
        <dbReference type="EMBL" id="MQY31381.1"/>
    </source>
</evidence>
<evidence type="ECO:0000256" key="5">
    <source>
        <dbReference type="ARBA" id="ARBA00023136"/>
    </source>
</evidence>
<dbReference type="RefSeq" id="WP_153348639.1">
    <property type="nucleotide sequence ID" value="NZ_WEGI01000019.1"/>
</dbReference>
<dbReference type="InterPro" id="IPR036259">
    <property type="entry name" value="MFS_trans_sf"/>
</dbReference>
<organism evidence="8 9">
    <name type="scientific">Nocardia aurantia</name>
    <dbReference type="NCBI Taxonomy" id="2585199"/>
    <lineage>
        <taxon>Bacteria</taxon>
        <taxon>Bacillati</taxon>
        <taxon>Actinomycetota</taxon>
        <taxon>Actinomycetes</taxon>
        <taxon>Mycobacteriales</taxon>
        <taxon>Nocardiaceae</taxon>
        <taxon>Nocardia</taxon>
    </lineage>
</organism>
<proteinExistence type="predicted"/>
<dbReference type="GO" id="GO:0022857">
    <property type="term" value="F:transmembrane transporter activity"/>
    <property type="evidence" value="ECO:0007669"/>
    <property type="project" value="InterPro"/>
</dbReference>
<feature type="transmembrane region" description="Helical" evidence="6">
    <location>
        <begin position="295"/>
        <end position="315"/>
    </location>
</feature>
<gene>
    <name evidence="8" type="primary">ydhP</name>
    <name evidence="8" type="ORF">NRB56_69900</name>
</gene>
<evidence type="ECO:0000256" key="1">
    <source>
        <dbReference type="ARBA" id="ARBA00004651"/>
    </source>
</evidence>
<dbReference type="CDD" id="cd17324">
    <property type="entry name" value="MFS_NepI_like"/>
    <property type="match status" value="1"/>
</dbReference>
<dbReference type="Gene3D" id="1.20.1250.20">
    <property type="entry name" value="MFS general substrate transporter like domains"/>
    <property type="match status" value="1"/>
</dbReference>
<dbReference type="EMBL" id="WEGI01000019">
    <property type="protein sequence ID" value="MQY31381.1"/>
    <property type="molecule type" value="Genomic_DNA"/>
</dbReference>
<feature type="transmembrane region" description="Helical" evidence="6">
    <location>
        <begin position="269"/>
        <end position="289"/>
    </location>
</feature>
<dbReference type="OrthoDB" id="9814237at2"/>
<feature type="transmembrane region" description="Helical" evidence="6">
    <location>
        <begin position="231"/>
        <end position="257"/>
    </location>
</feature>
<dbReference type="Proteomes" id="UP000431401">
    <property type="component" value="Unassembled WGS sequence"/>
</dbReference>
<evidence type="ECO:0000256" key="6">
    <source>
        <dbReference type="SAM" id="Phobius"/>
    </source>
</evidence>
<dbReference type="PANTHER" id="PTHR43124:SF3">
    <property type="entry name" value="CHLORAMPHENICOL EFFLUX PUMP RV0191"/>
    <property type="match status" value="1"/>
</dbReference>
<evidence type="ECO:0000256" key="3">
    <source>
        <dbReference type="ARBA" id="ARBA00022692"/>
    </source>
</evidence>
<name>A0A7K0E0H1_9NOCA</name>
<feature type="transmembrane region" description="Helical" evidence="6">
    <location>
        <begin position="202"/>
        <end position="225"/>
    </location>
</feature>
<dbReference type="PROSITE" id="PS50850">
    <property type="entry name" value="MFS"/>
    <property type="match status" value="1"/>
</dbReference>
<feature type="transmembrane region" description="Helical" evidence="6">
    <location>
        <begin position="73"/>
        <end position="92"/>
    </location>
</feature>
<feature type="domain" description="Major facilitator superfamily (MFS) profile" evidence="7">
    <location>
        <begin position="7"/>
        <end position="380"/>
    </location>
</feature>
<keyword evidence="9" id="KW-1185">Reference proteome</keyword>
<comment type="subcellular location">
    <subcellularLocation>
        <location evidence="1">Cell membrane</location>
        <topology evidence="1">Multi-pass membrane protein</topology>
    </subcellularLocation>
</comment>
<evidence type="ECO:0000256" key="4">
    <source>
        <dbReference type="ARBA" id="ARBA00022989"/>
    </source>
</evidence>
<evidence type="ECO:0000313" key="9">
    <source>
        <dbReference type="Proteomes" id="UP000431401"/>
    </source>
</evidence>
<dbReference type="InterPro" id="IPR020846">
    <property type="entry name" value="MFS_dom"/>
</dbReference>
<feature type="transmembrane region" description="Helical" evidence="6">
    <location>
        <begin position="98"/>
        <end position="119"/>
    </location>
</feature>
<keyword evidence="3 6" id="KW-0812">Transmembrane</keyword>
<accession>A0A7K0E0H1</accession>